<dbReference type="EMBL" id="CP012673">
    <property type="protein sequence ID" value="AUX48836.1"/>
    <property type="molecule type" value="Genomic_DNA"/>
</dbReference>
<organism evidence="2 3">
    <name type="scientific">Sorangium cellulosum</name>
    <name type="common">Polyangium cellulosum</name>
    <dbReference type="NCBI Taxonomy" id="56"/>
    <lineage>
        <taxon>Bacteria</taxon>
        <taxon>Pseudomonadati</taxon>
        <taxon>Myxococcota</taxon>
        <taxon>Polyangia</taxon>
        <taxon>Polyangiales</taxon>
        <taxon>Polyangiaceae</taxon>
        <taxon>Sorangium</taxon>
    </lineage>
</organism>
<feature type="compositionally biased region" description="Basic residues" evidence="1">
    <location>
        <begin position="265"/>
        <end position="274"/>
    </location>
</feature>
<evidence type="ECO:0000256" key="1">
    <source>
        <dbReference type="SAM" id="MobiDB-lite"/>
    </source>
</evidence>
<feature type="region of interest" description="Disordered" evidence="1">
    <location>
        <begin position="249"/>
        <end position="274"/>
    </location>
</feature>
<sequence>MVACRAAVGAASPCGGEAKAALDELPQAVERKRPPRCLDKLLIQRYFFRRDADRVRFSMYGTVTPEGEVTSAGRVASCMGCYVSARHERVFGMAPPAGPDGLRGGAALGSWHLTASVILALAFASRGHALTPVSGDVDNVGERLHRYRLDEVNVKSCCLGETAVRLLPIPRERDEHSRPQPGLTQAPRDLVAVHSREPDVEEHDIGPVVHRGLQRVGAVVGDPHLLPHRAQGVGEHARRVRVVVDDEDAELPRHRGGPPRLLRGGGRRVVRRDG</sequence>
<gene>
    <name evidence="2" type="ORF">SOCE26_103780</name>
</gene>
<evidence type="ECO:0000313" key="3">
    <source>
        <dbReference type="Proteomes" id="UP000238348"/>
    </source>
</evidence>
<proteinExistence type="predicted"/>
<dbReference type="Proteomes" id="UP000238348">
    <property type="component" value="Chromosome"/>
</dbReference>
<name>A0A2L0FB59_SORCE</name>
<accession>A0A2L0FB59</accession>
<protein>
    <submittedName>
        <fullName evidence="2">Uncharacterized protein</fullName>
    </submittedName>
</protein>
<reference evidence="2 3" key="1">
    <citation type="submission" date="2015-09" db="EMBL/GenBank/DDBJ databases">
        <title>Sorangium comparison.</title>
        <authorList>
            <person name="Zaburannyi N."/>
            <person name="Bunk B."/>
            <person name="Overmann J."/>
            <person name="Mueller R."/>
        </authorList>
    </citation>
    <scope>NUCLEOTIDE SEQUENCE [LARGE SCALE GENOMIC DNA]</scope>
    <source>
        <strain evidence="2 3">So ce26</strain>
    </source>
</reference>
<evidence type="ECO:0000313" key="2">
    <source>
        <dbReference type="EMBL" id="AUX48836.1"/>
    </source>
</evidence>
<dbReference type="AlphaFoldDB" id="A0A2L0FB59"/>